<gene>
    <name evidence="3" type="ORF">MCOR_35545</name>
</gene>
<proteinExistence type="predicted"/>
<evidence type="ECO:0000313" key="3">
    <source>
        <dbReference type="EMBL" id="CAC5401463.1"/>
    </source>
</evidence>
<dbReference type="EMBL" id="CACVKT020006418">
    <property type="protein sequence ID" value="CAC5401463.1"/>
    <property type="molecule type" value="Genomic_DNA"/>
</dbReference>
<keyword evidence="2" id="KW-0812">Transmembrane</keyword>
<accession>A0A6J8CY36</accession>
<keyword evidence="2" id="KW-0472">Membrane</keyword>
<protein>
    <recommendedName>
        <fullName evidence="5">MEGF10_11</fullName>
    </recommendedName>
</protein>
<sequence length="265" mass="29587">MNEQIEESHRIEVSDKHKEYDRIVGSTAQLNTRQIIMLVVVSITNSGTVFECEDGFSSDNGEPCRPCSNNYFGRKCASICECGITERCDHVKGCVEISPSTETVKTDDHVEGYNEIQIIPLIGKICIVLIFLLLVSIVFVSLTCICWKYELSCKKRKQSAVHTSTSHTNESGNNPPQGETHQYEEVDDGFLNRESSINDRQEVRNSGSSTGGSGICGSDSDGYLHPYHALKSIEIEMEHGQCNEQSSTETSFIHVQENTVYFQNQ</sequence>
<keyword evidence="2" id="KW-1133">Transmembrane helix</keyword>
<reference evidence="3 4" key="1">
    <citation type="submission" date="2020-06" db="EMBL/GenBank/DDBJ databases">
        <authorList>
            <person name="Li R."/>
            <person name="Bekaert M."/>
        </authorList>
    </citation>
    <scope>NUCLEOTIDE SEQUENCE [LARGE SCALE GENOMIC DNA]</scope>
    <source>
        <strain evidence="4">wild</strain>
    </source>
</reference>
<evidence type="ECO:0000256" key="2">
    <source>
        <dbReference type="SAM" id="Phobius"/>
    </source>
</evidence>
<dbReference type="Proteomes" id="UP000507470">
    <property type="component" value="Unassembled WGS sequence"/>
</dbReference>
<evidence type="ECO:0000256" key="1">
    <source>
        <dbReference type="SAM" id="MobiDB-lite"/>
    </source>
</evidence>
<feature type="region of interest" description="Disordered" evidence="1">
    <location>
        <begin position="198"/>
        <end position="217"/>
    </location>
</feature>
<organism evidence="3 4">
    <name type="scientific">Mytilus coruscus</name>
    <name type="common">Sea mussel</name>
    <dbReference type="NCBI Taxonomy" id="42192"/>
    <lineage>
        <taxon>Eukaryota</taxon>
        <taxon>Metazoa</taxon>
        <taxon>Spiralia</taxon>
        <taxon>Lophotrochozoa</taxon>
        <taxon>Mollusca</taxon>
        <taxon>Bivalvia</taxon>
        <taxon>Autobranchia</taxon>
        <taxon>Pteriomorphia</taxon>
        <taxon>Mytilida</taxon>
        <taxon>Mytiloidea</taxon>
        <taxon>Mytilidae</taxon>
        <taxon>Mytilinae</taxon>
        <taxon>Mytilus</taxon>
    </lineage>
</organism>
<dbReference type="AlphaFoldDB" id="A0A6J8CY36"/>
<dbReference type="Gene3D" id="2.170.300.10">
    <property type="entry name" value="Tie2 ligand-binding domain superfamily"/>
    <property type="match status" value="1"/>
</dbReference>
<dbReference type="OrthoDB" id="6135995at2759"/>
<evidence type="ECO:0008006" key="5">
    <source>
        <dbReference type="Google" id="ProtNLM"/>
    </source>
</evidence>
<name>A0A6J8CY36_MYTCO</name>
<feature type="transmembrane region" description="Helical" evidence="2">
    <location>
        <begin position="127"/>
        <end position="147"/>
    </location>
</feature>
<evidence type="ECO:0000313" key="4">
    <source>
        <dbReference type="Proteomes" id="UP000507470"/>
    </source>
</evidence>
<keyword evidence="4" id="KW-1185">Reference proteome</keyword>